<dbReference type="InterPro" id="IPR036249">
    <property type="entry name" value="Thioredoxin-like_sf"/>
</dbReference>
<evidence type="ECO:0000313" key="6">
    <source>
        <dbReference type="Proteomes" id="UP000475862"/>
    </source>
</evidence>
<dbReference type="Gene3D" id="3.40.30.10">
    <property type="entry name" value="Glutaredoxin"/>
    <property type="match status" value="1"/>
</dbReference>
<comment type="similarity">
    <text evidence="1">Belongs to the phosducin family.</text>
</comment>
<protein>
    <recommendedName>
        <fullName evidence="4">Phosducin domain-containing protein</fullName>
    </recommendedName>
</protein>
<dbReference type="OrthoDB" id="70588at2759"/>
<dbReference type="AlphaFoldDB" id="A0A6G0U947"/>
<dbReference type="GO" id="GO:0008277">
    <property type="term" value="P:regulation of G protein-coupled receptor signaling pathway"/>
    <property type="evidence" value="ECO:0007669"/>
    <property type="project" value="InterPro"/>
</dbReference>
<evidence type="ECO:0000259" key="4">
    <source>
        <dbReference type="Pfam" id="PF02114"/>
    </source>
</evidence>
<organism evidence="5 6">
    <name type="scientific">Aphis glycines</name>
    <name type="common">Soybean aphid</name>
    <dbReference type="NCBI Taxonomy" id="307491"/>
    <lineage>
        <taxon>Eukaryota</taxon>
        <taxon>Metazoa</taxon>
        <taxon>Ecdysozoa</taxon>
        <taxon>Arthropoda</taxon>
        <taxon>Hexapoda</taxon>
        <taxon>Insecta</taxon>
        <taxon>Pterygota</taxon>
        <taxon>Neoptera</taxon>
        <taxon>Paraneoptera</taxon>
        <taxon>Hemiptera</taxon>
        <taxon>Sternorrhyncha</taxon>
        <taxon>Aphidomorpha</taxon>
        <taxon>Aphidoidea</taxon>
        <taxon>Aphididae</taxon>
        <taxon>Aphidini</taxon>
        <taxon>Aphis</taxon>
        <taxon>Aphis</taxon>
    </lineage>
</organism>
<dbReference type="Gene3D" id="1.10.168.10">
    <property type="entry name" value="Phosducin, domain 2"/>
    <property type="match status" value="1"/>
</dbReference>
<name>A0A6G0U947_APHGL</name>
<dbReference type="InterPro" id="IPR001200">
    <property type="entry name" value="Phosducin"/>
</dbReference>
<dbReference type="InterPro" id="IPR051499">
    <property type="entry name" value="Phosducin-like_reg"/>
</dbReference>
<reference evidence="5 6" key="1">
    <citation type="submission" date="2019-08" db="EMBL/GenBank/DDBJ databases">
        <title>The genome of the soybean aphid Biotype 1, its phylome, world population structure and adaptation to the North American continent.</title>
        <authorList>
            <person name="Giordano R."/>
            <person name="Donthu R.K."/>
            <person name="Hernandez A.G."/>
            <person name="Wright C.L."/>
            <person name="Zimin A.V."/>
        </authorList>
    </citation>
    <scope>NUCLEOTIDE SEQUENCE [LARGE SCALE GENOMIC DNA]</scope>
    <source>
        <tissue evidence="5">Whole aphids</tissue>
    </source>
</reference>
<evidence type="ECO:0000256" key="1">
    <source>
        <dbReference type="ARBA" id="ARBA00009686"/>
    </source>
</evidence>
<dbReference type="InterPro" id="IPR023196">
    <property type="entry name" value="Phosducin_N_dom_sf"/>
</dbReference>
<accession>A0A6G0U947</accession>
<dbReference type="SUPFAM" id="SSF52833">
    <property type="entry name" value="Thioredoxin-like"/>
    <property type="match status" value="1"/>
</dbReference>
<dbReference type="Pfam" id="PF02114">
    <property type="entry name" value="Phosducin"/>
    <property type="match status" value="1"/>
</dbReference>
<evidence type="ECO:0000313" key="5">
    <source>
        <dbReference type="EMBL" id="KAE9545655.1"/>
    </source>
</evidence>
<keyword evidence="6" id="KW-1185">Reference proteome</keyword>
<feature type="region of interest" description="Disordered" evidence="3">
    <location>
        <begin position="19"/>
        <end position="53"/>
    </location>
</feature>
<dbReference type="Proteomes" id="UP000475862">
    <property type="component" value="Unassembled WGS sequence"/>
</dbReference>
<dbReference type="PANTHER" id="PTHR46052:SF1">
    <property type="entry name" value="PHOSDUCIN-LIKE PROTEIN"/>
    <property type="match status" value="1"/>
</dbReference>
<evidence type="ECO:0000256" key="2">
    <source>
        <dbReference type="ARBA" id="ARBA00022553"/>
    </source>
</evidence>
<feature type="compositionally biased region" description="Basic and acidic residues" evidence="3">
    <location>
        <begin position="26"/>
        <end position="39"/>
    </location>
</feature>
<dbReference type="PANTHER" id="PTHR46052">
    <property type="entry name" value="PHOSDUCIN-LIKE PROTEIN"/>
    <property type="match status" value="1"/>
</dbReference>
<dbReference type="InterPro" id="IPR024253">
    <property type="entry name" value="Phosducin_thioredoxin-like_dom"/>
</dbReference>
<dbReference type="CDD" id="cd02987">
    <property type="entry name" value="Phd_like_Phd"/>
    <property type="match status" value="1"/>
</dbReference>
<comment type="caution">
    <text evidence="5">The sequence shown here is derived from an EMBL/GenBank/DDBJ whole genome shotgun (WGS) entry which is preliminary data.</text>
</comment>
<dbReference type="PRINTS" id="PR00677">
    <property type="entry name" value="PHOSDUCIN"/>
</dbReference>
<keyword evidence="2" id="KW-0597">Phosphoprotein</keyword>
<evidence type="ECO:0000256" key="3">
    <source>
        <dbReference type="SAM" id="MobiDB-lite"/>
    </source>
</evidence>
<sequence>MTDLESKLLGEKLHYYCSSSDEDEPMLDRDPPKQSKSDWDGTSSNTGPKGVLNDWEQYKRQQSTQRVQREKDVLKQINDMALTCKSEIEEMDDQFLAEYRKKRMKEMMAKTQEAPVFGKVFDLLTGDDFLVAVENENPYVTVIVHVYEHNVPTCSIMNSCLKVLCHEFQKTKFCKLIGSSAGMSLNFKMCGVPALLAYRAGQLVGNFVRITDELGDDFYAGDVENFLIEHGVLSDKSCIPSIITNDNDNNDDI</sequence>
<gene>
    <name evidence="5" type="ORF">AGLY_001198</name>
</gene>
<feature type="domain" description="Phosducin" evidence="4">
    <location>
        <begin position="91"/>
        <end position="238"/>
    </location>
</feature>
<proteinExistence type="inferred from homology"/>
<dbReference type="EMBL" id="VYZN01000001">
    <property type="protein sequence ID" value="KAE9545655.1"/>
    <property type="molecule type" value="Genomic_DNA"/>
</dbReference>